<dbReference type="PANTHER" id="PTHR24333">
    <property type="entry name" value="HOMEO BOX HB9 LIKE A-RELATED"/>
    <property type="match status" value="1"/>
</dbReference>
<dbReference type="InterPro" id="IPR050848">
    <property type="entry name" value="Homeobox_TF"/>
</dbReference>
<feature type="compositionally biased region" description="Polar residues" evidence="7">
    <location>
        <begin position="82"/>
        <end position="98"/>
    </location>
</feature>
<evidence type="ECO:0000256" key="3">
    <source>
        <dbReference type="ARBA" id="ARBA00023155"/>
    </source>
</evidence>
<dbReference type="PANTHER" id="PTHR24333:SF11">
    <property type="entry name" value="HOMEOBOX PROTEIN BARH-LIKE 1B"/>
    <property type="match status" value="1"/>
</dbReference>
<evidence type="ECO:0000256" key="7">
    <source>
        <dbReference type="SAM" id="MobiDB-lite"/>
    </source>
</evidence>
<dbReference type="SUPFAM" id="SSF46689">
    <property type="entry name" value="Homeodomain-like"/>
    <property type="match status" value="1"/>
</dbReference>
<keyword evidence="10" id="KW-1185">Reference proteome</keyword>
<feature type="compositionally biased region" description="Low complexity" evidence="7">
    <location>
        <begin position="125"/>
        <end position="142"/>
    </location>
</feature>
<dbReference type="Pfam" id="PF00046">
    <property type="entry name" value="Homeodomain"/>
    <property type="match status" value="1"/>
</dbReference>
<dbReference type="PRINTS" id="PR00024">
    <property type="entry name" value="HOMEOBOX"/>
</dbReference>
<dbReference type="GO" id="GO:0005634">
    <property type="term" value="C:nucleus"/>
    <property type="evidence" value="ECO:0007669"/>
    <property type="project" value="UniProtKB-SubCell"/>
</dbReference>
<dbReference type="InterPro" id="IPR000047">
    <property type="entry name" value="HTH_motif"/>
</dbReference>
<evidence type="ECO:0000256" key="6">
    <source>
        <dbReference type="RuleBase" id="RU000682"/>
    </source>
</evidence>
<protein>
    <recommendedName>
        <fullName evidence="8">Homeobox domain-containing protein</fullName>
    </recommendedName>
</protein>
<evidence type="ECO:0000259" key="8">
    <source>
        <dbReference type="PROSITE" id="PS50071"/>
    </source>
</evidence>
<dbReference type="GO" id="GO:0000981">
    <property type="term" value="F:DNA-binding transcription factor activity, RNA polymerase II-specific"/>
    <property type="evidence" value="ECO:0007669"/>
    <property type="project" value="InterPro"/>
</dbReference>
<dbReference type="PRINTS" id="PR00031">
    <property type="entry name" value="HTHREPRESSR"/>
</dbReference>
<feature type="domain" description="Homeobox" evidence="8">
    <location>
        <begin position="235"/>
        <end position="295"/>
    </location>
</feature>
<gene>
    <name evidence="9" type="ORF">V1264_017081</name>
</gene>
<dbReference type="CDD" id="cd00086">
    <property type="entry name" value="homeodomain"/>
    <property type="match status" value="1"/>
</dbReference>
<dbReference type="InterPro" id="IPR001356">
    <property type="entry name" value="HD"/>
</dbReference>
<evidence type="ECO:0000313" key="10">
    <source>
        <dbReference type="Proteomes" id="UP001374579"/>
    </source>
</evidence>
<feature type="compositionally biased region" description="Basic residues" evidence="7">
    <location>
        <begin position="40"/>
        <end position="55"/>
    </location>
</feature>
<feature type="DNA-binding region" description="Homeobox" evidence="5">
    <location>
        <begin position="237"/>
        <end position="296"/>
    </location>
</feature>
<feature type="compositionally biased region" description="Basic and acidic residues" evidence="7">
    <location>
        <begin position="323"/>
        <end position="338"/>
    </location>
</feature>
<keyword evidence="3 5" id="KW-0371">Homeobox</keyword>
<feature type="region of interest" description="Disordered" evidence="7">
    <location>
        <begin position="295"/>
        <end position="349"/>
    </location>
</feature>
<dbReference type="InterPro" id="IPR020479">
    <property type="entry name" value="HD_metazoa"/>
</dbReference>
<comment type="caution">
    <text evidence="9">The sequence shown here is derived from an EMBL/GenBank/DDBJ whole genome shotgun (WGS) entry which is preliminary data.</text>
</comment>
<accession>A0AAN9GGB9</accession>
<evidence type="ECO:0000313" key="9">
    <source>
        <dbReference type="EMBL" id="KAK7105740.1"/>
    </source>
</evidence>
<evidence type="ECO:0000256" key="5">
    <source>
        <dbReference type="PROSITE-ProRule" id="PRU00108"/>
    </source>
</evidence>
<reference evidence="9 10" key="1">
    <citation type="submission" date="2024-02" db="EMBL/GenBank/DDBJ databases">
        <title>Chromosome-scale genome assembly of the rough periwinkle Littorina saxatilis.</title>
        <authorList>
            <person name="De Jode A."/>
            <person name="Faria R."/>
            <person name="Formenti G."/>
            <person name="Sims Y."/>
            <person name="Smith T.P."/>
            <person name="Tracey A."/>
            <person name="Wood J.M.D."/>
            <person name="Zagrodzka Z.B."/>
            <person name="Johannesson K."/>
            <person name="Butlin R.K."/>
            <person name="Leder E.H."/>
        </authorList>
    </citation>
    <scope>NUCLEOTIDE SEQUENCE [LARGE SCALE GENOMIC DNA]</scope>
    <source>
        <strain evidence="9">Snail1</strain>
        <tissue evidence="9">Muscle</tissue>
    </source>
</reference>
<dbReference type="Proteomes" id="UP001374579">
    <property type="component" value="Unassembled WGS sequence"/>
</dbReference>
<name>A0AAN9GGB9_9CAEN</name>
<evidence type="ECO:0000256" key="1">
    <source>
        <dbReference type="ARBA" id="ARBA00004123"/>
    </source>
</evidence>
<dbReference type="PROSITE" id="PS50071">
    <property type="entry name" value="HOMEOBOX_2"/>
    <property type="match status" value="1"/>
</dbReference>
<dbReference type="GO" id="GO:0003677">
    <property type="term" value="F:DNA binding"/>
    <property type="evidence" value="ECO:0007669"/>
    <property type="project" value="UniProtKB-UniRule"/>
</dbReference>
<organism evidence="9 10">
    <name type="scientific">Littorina saxatilis</name>
    <dbReference type="NCBI Taxonomy" id="31220"/>
    <lineage>
        <taxon>Eukaryota</taxon>
        <taxon>Metazoa</taxon>
        <taxon>Spiralia</taxon>
        <taxon>Lophotrochozoa</taxon>
        <taxon>Mollusca</taxon>
        <taxon>Gastropoda</taxon>
        <taxon>Caenogastropoda</taxon>
        <taxon>Littorinimorpha</taxon>
        <taxon>Littorinoidea</taxon>
        <taxon>Littorinidae</taxon>
        <taxon>Littorina</taxon>
    </lineage>
</organism>
<dbReference type="AlphaFoldDB" id="A0AAN9GGB9"/>
<dbReference type="InterPro" id="IPR017970">
    <property type="entry name" value="Homeobox_CS"/>
</dbReference>
<comment type="subcellular location">
    <subcellularLocation>
        <location evidence="1 5 6">Nucleus</location>
    </subcellularLocation>
</comment>
<keyword evidence="4 5" id="KW-0539">Nucleus</keyword>
<sequence>MHSVSRKASFLIKDILSPPSSPKPSTKDKHRPFNPNRHADPHHHHHHHYHHKHQRQLQPPTPPPIPHHHHHHHIIPTTTTTRSSDINNHSPRTPTPAHQQRHSPPLPLPQQRRQQLTPSPPSQSPSPSATTTTTSPQQTMSPGMPACPIARAPVPRVSLPFLPCAVPHSPLGHYLGSLAGLRSAPFFFPRACYPLDQLGEAAQHHRESPYSVPIPLPVYIRTRSPPGSENFAKQKKCRRSRTVFTELQLMGLEKRFETQKYLSTPDRMELAESLGLSQIQVKTWYQNRRMKWKKQVLLKGGTEPPTKPKGRPKKSSLDNPDDVSFHKSQSDDAADHSIDVSNSMTSDNIVCSGMSDVTSLCSSDHDDDDEDIVCDDVESDMEVRDDLSGRMTTFPE</sequence>
<dbReference type="EMBL" id="JBAMIC010000007">
    <property type="protein sequence ID" value="KAK7105740.1"/>
    <property type="molecule type" value="Genomic_DNA"/>
</dbReference>
<dbReference type="SMART" id="SM00389">
    <property type="entry name" value="HOX"/>
    <property type="match status" value="1"/>
</dbReference>
<keyword evidence="2 5" id="KW-0238">DNA-binding</keyword>
<dbReference type="PROSITE" id="PS00027">
    <property type="entry name" value="HOMEOBOX_1"/>
    <property type="match status" value="1"/>
</dbReference>
<evidence type="ECO:0000256" key="2">
    <source>
        <dbReference type="ARBA" id="ARBA00023125"/>
    </source>
</evidence>
<proteinExistence type="predicted"/>
<feature type="compositionally biased region" description="Polar residues" evidence="7">
    <location>
        <begin position="339"/>
        <end position="349"/>
    </location>
</feature>
<dbReference type="Gene3D" id="1.10.10.60">
    <property type="entry name" value="Homeodomain-like"/>
    <property type="match status" value="1"/>
</dbReference>
<feature type="region of interest" description="Disordered" evidence="7">
    <location>
        <begin position="1"/>
        <end position="147"/>
    </location>
</feature>
<evidence type="ECO:0000256" key="4">
    <source>
        <dbReference type="ARBA" id="ARBA00023242"/>
    </source>
</evidence>
<dbReference type="InterPro" id="IPR009057">
    <property type="entry name" value="Homeodomain-like_sf"/>
</dbReference>